<organism evidence="6 7">
    <name type="scientific">Terrimonas ginsenosidimutans</name>
    <dbReference type="NCBI Taxonomy" id="2908004"/>
    <lineage>
        <taxon>Bacteria</taxon>
        <taxon>Pseudomonadati</taxon>
        <taxon>Bacteroidota</taxon>
        <taxon>Chitinophagia</taxon>
        <taxon>Chitinophagales</taxon>
        <taxon>Chitinophagaceae</taxon>
        <taxon>Terrimonas</taxon>
    </lineage>
</organism>
<dbReference type="RefSeq" id="WP_237868725.1">
    <property type="nucleotide sequence ID" value="NZ_JAKLTR010000002.1"/>
</dbReference>
<keyword evidence="7" id="KW-1185">Reference proteome</keyword>
<dbReference type="EMBL" id="JAKLTR010000002">
    <property type="protein sequence ID" value="MCG2613497.1"/>
    <property type="molecule type" value="Genomic_DNA"/>
</dbReference>
<dbReference type="InterPro" id="IPR013740">
    <property type="entry name" value="Redoxin"/>
</dbReference>
<dbReference type="InterPro" id="IPR036249">
    <property type="entry name" value="Thioredoxin-like_sf"/>
</dbReference>
<evidence type="ECO:0000256" key="4">
    <source>
        <dbReference type="ARBA" id="ARBA00023284"/>
    </source>
</evidence>
<dbReference type="SUPFAM" id="SSF52833">
    <property type="entry name" value="Thioredoxin-like"/>
    <property type="match status" value="1"/>
</dbReference>
<dbReference type="Gene3D" id="3.40.30.10">
    <property type="entry name" value="Glutaredoxin"/>
    <property type="match status" value="1"/>
</dbReference>
<keyword evidence="4" id="KW-0676">Redox-active center</keyword>
<comment type="caution">
    <text evidence="6">The sequence shown here is derived from an EMBL/GenBank/DDBJ whole genome shotgun (WGS) entry which is preliminary data.</text>
</comment>
<dbReference type="InterPro" id="IPR013766">
    <property type="entry name" value="Thioredoxin_domain"/>
</dbReference>
<dbReference type="PROSITE" id="PS51352">
    <property type="entry name" value="THIOREDOXIN_2"/>
    <property type="match status" value="1"/>
</dbReference>
<dbReference type="CDD" id="cd02966">
    <property type="entry name" value="TlpA_like_family"/>
    <property type="match status" value="1"/>
</dbReference>
<keyword evidence="2" id="KW-0201">Cytochrome c-type biogenesis</keyword>
<name>A0ABS9KME7_9BACT</name>
<evidence type="ECO:0000256" key="2">
    <source>
        <dbReference type="ARBA" id="ARBA00022748"/>
    </source>
</evidence>
<comment type="subcellular location">
    <subcellularLocation>
        <location evidence="1">Cell envelope</location>
    </subcellularLocation>
</comment>
<sequence length="475" mass="54503">MRLLSHPSVPVFFLVSFFQVLFDFDACAQPAKKDYIILHGVIKNLPPQPDGRRQIELSFPYEFNLPDKKIEVAEDGSFRDTLPNQTGVYTIWDEKTPVLLYMDRSKRYSIGYDADHFKDGAVLAGGDDVSINQYFILRAQQRQFFDPSGEGMNEEAFRKFLYERKLKSLTRIRNAKLPSALTHSETQATTYEYLSNLFLFLALRELEDPAFRPGMISQKELAINYSNEDHYRKYGQYRRLVFEYYQRQLRIKEAEFLKTDSSYSLTQNRISLLASIVPNEYIRNKQIAEIALFDLKQAGDIIALYSDFEKYYTGDDERFREKMADAFLRLTRLKKGTPSPEFSGYLNYNGGTSSLSDFRGKYVYIDLWASWCGNCPGEVPYLKELMRKYEAKNIAILSISVDKDAAKWTDAIKRQKMEGIQLLASDQGGSFTKEYAVYGIPRYILIDPAGAIVEYNAPRPSDTAALAALLASVGL</sequence>
<dbReference type="InterPro" id="IPR050553">
    <property type="entry name" value="Thioredoxin_ResA/DsbE_sf"/>
</dbReference>
<reference evidence="6" key="1">
    <citation type="submission" date="2022-01" db="EMBL/GenBank/DDBJ databases">
        <authorList>
            <person name="Jo J.-H."/>
            <person name="Im W.-T."/>
        </authorList>
    </citation>
    <scope>NUCLEOTIDE SEQUENCE</scope>
    <source>
        <strain evidence="6">NA20</strain>
    </source>
</reference>
<dbReference type="Proteomes" id="UP001165367">
    <property type="component" value="Unassembled WGS sequence"/>
</dbReference>
<gene>
    <name evidence="6" type="ORF">LZZ85_04360</name>
</gene>
<dbReference type="Pfam" id="PF08534">
    <property type="entry name" value="Redoxin"/>
    <property type="match status" value="1"/>
</dbReference>
<dbReference type="PANTHER" id="PTHR42852">
    <property type="entry name" value="THIOL:DISULFIDE INTERCHANGE PROTEIN DSBE"/>
    <property type="match status" value="1"/>
</dbReference>
<protein>
    <submittedName>
        <fullName evidence="6">TlpA family protein disulfide reductase</fullName>
    </submittedName>
</protein>
<proteinExistence type="predicted"/>
<evidence type="ECO:0000313" key="7">
    <source>
        <dbReference type="Proteomes" id="UP001165367"/>
    </source>
</evidence>
<evidence type="ECO:0000259" key="5">
    <source>
        <dbReference type="PROSITE" id="PS51352"/>
    </source>
</evidence>
<keyword evidence="3" id="KW-1015">Disulfide bond</keyword>
<evidence type="ECO:0000256" key="1">
    <source>
        <dbReference type="ARBA" id="ARBA00004196"/>
    </source>
</evidence>
<evidence type="ECO:0000256" key="3">
    <source>
        <dbReference type="ARBA" id="ARBA00023157"/>
    </source>
</evidence>
<feature type="domain" description="Thioredoxin" evidence="5">
    <location>
        <begin position="333"/>
        <end position="475"/>
    </location>
</feature>
<accession>A0ABS9KME7</accession>
<evidence type="ECO:0000313" key="6">
    <source>
        <dbReference type="EMBL" id="MCG2613497.1"/>
    </source>
</evidence>
<dbReference type="PANTHER" id="PTHR42852:SF6">
    <property type="entry name" value="THIOL:DISULFIDE INTERCHANGE PROTEIN DSBE"/>
    <property type="match status" value="1"/>
</dbReference>